<comment type="similarity">
    <text evidence="3 14">Belongs to the very long-chain fatty acids dehydratase HACD family.</text>
</comment>
<evidence type="ECO:0000256" key="10">
    <source>
        <dbReference type="ARBA" id="ARBA00023136"/>
    </source>
</evidence>
<evidence type="ECO:0000256" key="14">
    <source>
        <dbReference type="RuleBase" id="RU363109"/>
    </source>
</evidence>
<dbReference type="AlphaFoldDB" id="A0A183G9T6"/>
<keyword evidence="5 14" id="KW-0444">Lipid biosynthesis</keyword>
<dbReference type="WBParaSite" id="HPBE_0001872401-mRNA-1">
    <property type="protein sequence ID" value="HPBE_0001872401-mRNA-1"/>
    <property type="gene ID" value="HPBE_0001872401"/>
</dbReference>
<evidence type="ECO:0000256" key="12">
    <source>
        <dbReference type="ARBA" id="ARBA00023239"/>
    </source>
</evidence>
<sequence length="79" mass="9022">LYPIGVTGELLTLFGSLPEVAEKKYFTLEMPNPLNIGISFYWILIGSALFYIPGFPQLYLYMFAQRKKVLSTDAAKKRQ</sequence>
<accession>A0A183G9T6</accession>
<keyword evidence="14" id="KW-0256">Endoplasmic reticulum</keyword>
<comment type="function">
    <text evidence="14">Catalyzes the third of the four reactions of the long-chain fatty acids elongation cycle. This endoplasmic reticulum-bound enzymatic process, allows the addition of two carbons to the chain of long- and very long-chain fatty acids/VLCFAs per cycle. This enzyme catalyzes the dehydration of the 3-hydroxyacyl-CoA intermediate into trans-2,3-enoyl-CoA, within each cycle of fatty acid elongation. Thereby, it participates to the production of VLCFAs of different chain lengths that are involved in multiple biological processes as precursors of membrane lipids and lipid mediators.</text>
</comment>
<evidence type="ECO:0000256" key="9">
    <source>
        <dbReference type="ARBA" id="ARBA00023098"/>
    </source>
</evidence>
<evidence type="ECO:0000256" key="3">
    <source>
        <dbReference type="ARBA" id="ARBA00007811"/>
    </source>
</evidence>
<keyword evidence="12 14" id="KW-0456">Lyase</keyword>
<dbReference type="UniPathway" id="UPA00094"/>
<dbReference type="PANTHER" id="PTHR11035:SF3">
    <property type="entry name" value="VERY-LONG-CHAIN (3R)-3-HYDROXYACYL-COA DEHYDRATASE"/>
    <property type="match status" value="1"/>
</dbReference>
<feature type="transmembrane region" description="Helical" evidence="14">
    <location>
        <begin position="40"/>
        <end position="61"/>
    </location>
</feature>
<evidence type="ECO:0000256" key="7">
    <source>
        <dbReference type="ARBA" id="ARBA00022832"/>
    </source>
</evidence>
<evidence type="ECO:0000256" key="5">
    <source>
        <dbReference type="ARBA" id="ARBA00022516"/>
    </source>
</evidence>
<dbReference type="GO" id="GO:0005789">
    <property type="term" value="C:endoplasmic reticulum membrane"/>
    <property type="evidence" value="ECO:0007669"/>
    <property type="project" value="UniProtKB-SubCell"/>
</dbReference>
<evidence type="ECO:0000313" key="15">
    <source>
        <dbReference type="Proteomes" id="UP000050761"/>
    </source>
</evidence>
<keyword evidence="6 14" id="KW-0812">Transmembrane</keyword>
<evidence type="ECO:0000256" key="4">
    <source>
        <dbReference type="ARBA" id="ARBA00013122"/>
    </source>
</evidence>
<comment type="subcellular location">
    <subcellularLocation>
        <location evidence="14">Endoplasmic reticulum membrane</location>
        <topology evidence="14">Multi-pass membrane protein</topology>
    </subcellularLocation>
    <subcellularLocation>
        <location evidence="1">Membrane</location>
        <topology evidence="1">Multi-pass membrane protein</topology>
    </subcellularLocation>
</comment>
<dbReference type="InterPro" id="IPR007482">
    <property type="entry name" value="Tyr_Pase-like_PTPLA"/>
</dbReference>
<comment type="pathway">
    <text evidence="2 14">Lipid metabolism; fatty acid biosynthesis.</text>
</comment>
<dbReference type="PANTHER" id="PTHR11035">
    <property type="entry name" value="VERY-LONG-CHAIN (3R)-3-HYDROXYACYL-COA DEHYDRATASE"/>
    <property type="match status" value="1"/>
</dbReference>
<dbReference type="GO" id="GO:0030148">
    <property type="term" value="P:sphingolipid biosynthetic process"/>
    <property type="evidence" value="ECO:0007669"/>
    <property type="project" value="TreeGrafter"/>
</dbReference>
<keyword evidence="9 14" id="KW-0443">Lipid metabolism</keyword>
<dbReference type="GO" id="GO:0030497">
    <property type="term" value="P:fatty acid elongation"/>
    <property type="evidence" value="ECO:0007669"/>
    <property type="project" value="TreeGrafter"/>
</dbReference>
<evidence type="ECO:0000313" key="16">
    <source>
        <dbReference type="WBParaSite" id="HPBE_0001872401-mRNA-1"/>
    </source>
</evidence>
<keyword evidence="10 14" id="KW-0472">Membrane</keyword>
<evidence type="ECO:0000256" key="11">
    <source>
        <dbReference type="ARBA" id="ARBA00023160"/>
    </source>
</evidence>
<name>A0A183G9T6_HELPZ</name>
<dbReference type="GO" id="GO:0042761">
    <property type="term" value="P:very long-chain fatty acid biosynthetic process"/>
    <property type="evidence" value="ECO:0007669"/>
    <property type="project" value="TreeGrafter"/>
</dbReference>
<evidence type="ECO:0000256" key="2">
    <source>
        <dbReference type="ARBA" id="ARBA00005194"/>
    </source>
</evidence>
<comment type="caution">
    <text evidence="14">Lacks conserved residue(s) required for the propagation of feature annotation.</text>
</comment>
<dbReference type="EC" id="4.2.1.134" evidence="4 14"/>
<keyword evidence="11 14" id="KW-0275">Fatty acid biosynthesis</keyword>
<dbReference type="GO" id="GO:0102158">
    <property type="term" value="F:very-long-chain (3R)-3-hydroxyacyl-CoA dehydratase activity"/>
    <property type="evidence" value="ECO:0007669"/>
    <property type="project" value="UniProtKB-EC"/>
</dbReference>
<proteinExistence type="inferred from homology"/>
<reference evidence="16" key="1">
    <citation type="submission" date="2019-09" db="UniProtKB">
        <authorList>
            <consortium name="WormBaseParasite"/>
        </authorList>
    </citation>
    <scope>IDENTIFICATION</scope>
</reference>
<keyword evidence="8 14" id="KW-1133">Transmembrane helix</keyword>
<evidence type="ECO:0000256" key="1">
    <source>
        <dbReference type="ARBA" id="ARBA00004141"/>
    </source>
</evidence>
<organism evidence="15 16">
    <name type="scientific">Heligmosomoides polygyrus</name>
    <name type="common">Parasitic roundworm</name>
    <dbReference type="NCBI Taxonomy" id="6339"/>
    <lineage>
        <taxon>Eukaryota</taxon>
        <taxon>Metazoa</taxon>
        <taxon>Ecdysozoa</taxon>
        <taxon>Nematoda</taxon>
        <taxon>Chromadorea</taxon>
        <taxon>Rhabditida</taxon>
        <taxon>Rhabditina</taxon>
        <taxon>Rhabditomorpha</taxon>
        <taxon>Strongyloidea</taxon>
        <taxon>Heligmosomidae</taxon>
        <taxon>Heligmosomoides</taxon>
    </lineage>
</organism>
<evidence type="ECO:0000256" key="8">
    <source>
        <dbReference type="ARBA" id="ARBA00022989"/>
    </source>
</evidence>
<dbReference type="Proteomes" id="UP000050761">
    <property type="component" value="Unassembled WGS sequence"/>
</dbReference>
<comment type="catalytic activity">
    <reaction evidence="13 14">
        <text>a very-long-chain (3R)-3-hydroxyacyl-CoA = a very-long-chain (2E)-enoyl-CoA + H2O</text>
        <dbReference type="Rhea" id="RHEA:45812"/>
        <dbReference type="ChEBI" id="CHEBI:15377"/>
        <dbReference type="ChEBI" id="CHEBI:83728"/>
        <dbReference type="ChEBI" id="CHEBI:85440"/>
        <dbReference type="EC" id="4.2.1.134"/>
    </reaction>
</comment>
<keyword evidence="7 14" id="KW-0276">Fatty acid metabolism</keyword>
<protein>
    <recommendedName>
        <fullName evidence="4 14">Very-long-chain (3R)-3-hydroxyacyl-CoA dehydratase</fullName>
        <ecNumber evidence="4 14">4.2.1.134</ecNumber>
    </recommendedName>
</protein>
<dbReference type="Pfam" id="PF04387">
    <property type="entry name" value="PTPLA"/>
    <property type="match status" value="1"/>
</dbReference>
<evidence type="ECO:0000256" key="6">
    <source>
        <dbReference type="ARBA" id="ARBA00022692"/>
    </source>
</evidence>
<keyword evidence="15" id="KW-1185">Reference proteome</keyword>
<evidence type="ECO:0000256" key="13">
    <source>
        <dbReference type="ARBA" id="ARBA00036671"/>
    </source>
</evidence>